<organism evidence="5 6">
    <name type="scientific">Lawsonibacter hominis</name>
    <dbReference type="NCBI Taxonomy" id="2763053"/>
    <lineage>
        <taxon>Bacteria</taxon>
        <taxon>Bacillati</taxon>
        <taxon>Bacillota</taxon>
        <taxon>Clostridia</taxon>
        <taxon>Eubacteriales</taxon>
        <taxon>Oscillospiraceae</taxon>
        <taxon>Lawsonibacter</taxon>
    </lineage>
</organism>
<dbReference type="InterPro" id="IPR000843">
    <property type="entry name" value="HTH_LacI"/>
</dbReference>
<keyword evidence="6" id="KW-1185">Reference proteome</keyword>
<dbReference type="SMART" id="SM00354">
    <property type="entry name" value="HTH_LACI"/>
    <property type="match status" value="1"/>
</dbReference>
<evidence type="ECO:0000256" key="1">
    <source>
        <dbReference type="ARBA" id="ARBA00023015"/>
    </source>
</evidence>
<evidence type="ECO:0000313" key="6">
    <source>
        <dbReference type="Proteomes" id="UP000661435"/>
    </source>
</evidence>
<evidence type="ECO:0000256" key="2">
    <source>
        <dbReference type="ARBA" id="ARBA00023125"/>
    </source>
</evidence>
<evidence type="ECO:0000256" key="3">
    <source>
        <dbReference type="ARBA" id="ARBA00023163"/>
    </source>
</evidence>
<keyword evidence="3" id="KW-0804">Transcription</keyword>
<name>A0A8J6MAE3_9FIRM</name>
<dbReference type="InterPro" id="IPR028082">
    <property type="entry name" value="Peripla_BP_I"/>
</dbReference>
<gene>
    <name evidence="5" type="ORF">H8S57_11570</name>
</gene>
<dbReference type="CDD" id="cd01392">
    <property type="entry name" value="HTH_LacI"/>
    <property type="match status" value="1"/>
</dbReference>
<dbReference type="PANTHER" id="PTHR30146:SF109">
    <property type="entry name" value="HTH-TYPE TRANSCRIPTIONAL REGULATOR GALS"/>
    <property type="match status" value="1"/>
</dbReference>
<feature type="domain" description="HTH lacI-type" evidence="4">
    <location>
        <begin position="1"/>
        <end position="55"/>
    </location>
</feature>
<dbReference type="RefSeq" id="WP_186908247.1">
    <property type="nucleotide sequence ID" value="NZ_JACOPP010000016.1"/>
</dbReference>
<dbReference type="GO" id="GO:0003700">
    <property type="term" value="F:DNA-binding transcription factor activity"/>
    <property type="evidence" value="ECO:0007669"/>
    <property type="project" value="TreeGrafter"/>
</dbReference>
<dbReference type="Pfam" id="PF13377">
    <property type="entry name" value="Peripla_BP_3"/>
    <property type="match status" value="1"/>
</dbReference>
<dbReference type="SUPFAM" id="SSF47413">
    <property type="entry name" value="lambda repressor-like DNA-binding domains"/>
    <property type="match status" value="1"/>
</dbReference>
<dbReference type="Proteomes" id="UP000661435">
    <property type="component" value="Unassembled WGS sequence"/>
</dbReference>
<dbReference type="GO" id="GO:0000976">
    <property type="term" value="F:transcription cis-regulatory region binding"/>
    <property type="evidence" value="ECO:0007669"/>
    <property type="project" value="TreeGrafter"/>
</dbReference>
<keyword evidence="2 5" id="KW-0238">DNA-binding</keyword>
<dbReference type="AlphaFoldDB" id="A0A8J6MAE3"/>
<dbReference type="Pfam" id="PF00356">
    <property type="entry name" value="LacI"/>
    <property type="match status" value="1"/>
</dbReference>
<evidence type="ECO:0000313" key="5">
    <source>
        <dbReference type="EMBL" id="MBC5734360.1"/>
    </source>
</evidence>
<dbReference type="Gene3D" id="3.40.50.2300">
    <property type="match status" value="2"/>
</dbReference>
<dbReference type="PROSITE" id="PS50932">
    <property type="entry name" value="HTH_LACI_2"/>
    <property type="match status" value="1"/>
</dbReference>
<sequence>MTIKDIAQLSGYAVGTVSRVLNDRPNVSDAARQRVLAVVEEHHFKRNSNAKHLKQQSSSGVAIIIKGSRNMLFADIVEHIQALLRDSGYPSTVYYLDEDHDEVEQARQVCRERRPQGILFLGSNLELFRAAFQPVRVPCVLVTNSAAGLGFANLSSVSTDDARAAREAVERLMALGHRKIGIIGGCMEASNTAYTRFLGVQQAFAEHGLAFDAERQYEISRFAMSSGYEAMGHLLDRMPELTAVFAMSDVQAVGAIRALHDRGLGVPEDISVVGFDGIELGGYLVPKLATVRQDAETMARRSVEILLRQVCEGEGAVHELIPYRFLPGESTRELREERA</sequence>
<comment type="caution">
    <text evidence="5">The sequence shown here is derived from an EMBL/GenBank/DDBJ whole genome shotgun (WGS) entry which is preliminary data.</text>
</comment>
<dbReference type="SUPFAM" id="SSF53822">
    <property type="entry name" value="Periplasmic binding protein-like I"/>
    <property type="match status" value="1"/>
</dbReference>
<dbReference type="Gene3D" id="1.10.260.40">
    <property type="entry name" value="lambda repressor-like DNA-binding domains"/>
    <property type="match status" value="1"/>
</dbReference>
<proteinExistence type="predicted"/>
<evidence type="ECO:0000259" key="4">
    <source>
        <dbReference type="PROSITE" id="PS50932"/>
    </source>
</evidence>
<dbReference type="InterPro" id="IPR046335">
    <property type="entry name" value="LacI/GalR-like_sensor"/>
</dbReference>
<dbReference type="EMBL" id="JACOPP010000016">
    <property type="protein sequence ID" value="MBC5734360.1"/>
    <property type="molecule type" value="Genomic_DNA"/>
</dbReference>
<dbReference type="PANTHER" id="PTHR30146">
    <property type="entry name" value="LACI-RELATED TRANSCRIPTIONAL REPRESSOR"/>
    <property type="match status" value="1"/>
</dbReference>
<reference evidence="5" key="1">
    <citation type="submission" date="2020-08" db="EMBL/GenBank/DDBJ databases">
        <title>Genome public.</title>
        <authorList>
            <person name="Liu C."/>
            <person name="Sun Q."/>
        </authorList>
    </citation>
    <scope>NUCLEOTIDE SEQUENCE</scope>
    <source>
        <strain evidence="5">NSJ-51</strain>
    </source>
</reference>
<accession>A0A8J6MAE3</accession>
<keyword evidence="1" id="KW-0805">Transcription regulation</keyword>
<dbReference type="CDD" id="cd06267">
    <property type="entry name" value="PBP1_LacI_sugar_binding-like"/>
    <property type="match status" value="1"/>
</dbReference>
<protein>
    <submittedName>
        <fullName evidence="5">LacI family DNA-binding transcriptional regulator</fullName>
    </submittedName>
</protein>
<dbReference type="InterPro" id="IPR010982">
    <property type="entry name" value="Lambda_DNA-bd_dom_sf"/>
</dbReference>